<feature type="transmembrane region" description="Helical" evidence="6">
    <location>
        <begin position="33"/>
        <end position="53"/>
    </location>
</feature>
<dbReference type="PANTHER" id="PTHR21257:SF52">
    <property type="entry name" value="DELTA(14)-STEROL REDUCTASE TM7SF2"/>
    <property type="match status" value="1"/>
</dbReference>
<comment type="subcellular location">
    <subcellularLocation>
        <location evidence="1">Membrane</location>
        <topology evidence="1">Multi-pass membrane protein</topology>
    </subcellularLocation>
</comment>
<evidence type="ECO:0000256" key="6">
    <source>
        <dbReference type="SAM" id="Phobius"/>
    </source>
</evidence>
<dbReference type="AlphaFoldDB" id="A0AAW2YXB7"/>
<dbReference type="GO" id="GO:0005637">
    <property type="term" value="C:nuclear inner membrane"/>
    <property type="evidence" value="ECO:0007669"/>
    <property type="project" value="TreeGrafter"/>
</dbReference>
<accession>A0AAW2YXB7</accession>
<dbReference type="GO" id="GO:0016126">
    <property type="term" value="P:sterol biosynthetic process"/>
    <property type="evidence" value="ECO:0007669"/>
    <property type="project" value="InterPro"/>
</dbReference>
<evidence type="ECO:0000313" key="8">
    <source>
        <dbReference type="Proteomes" id="UP001431209"/>
    </source>
</evidence>
<feature type="transmembrane region" description="Helical" evidence="6">
    <location>
        <begin position="181"/>
        <end position="207"/>
    </location>
</feature>
<keyword evidence="3 6" id="KW-0812">Transmembrane</keyword>
<feature type="transmembrane region" description="Helical" evidence="6">
    <location>
        <begin position="12"/>
        <end position="28"/>
    </location>
</feature>
<comment type="similarity">
    <text evidence="2">Belongs to the ERG4/ERG24 family.</text>
</comment>
<dbReference type="PANTHER" id="PTHR21257">
    <property type="entry name" value="DELTA(14)-STEROL REDUCTASE"/>
    <property type="match status" value="1"/>
</dbReference>
<dbReference type="GO" id="GO:0050613">
    <property type="term" value="F:Delta14-sterol reductase activity"/>
    <property type="evidence" value="ECO:0007669"/>
    <property type="project" value="TreeGrafter"/>
</dbReference>
<gene>
    <name evidence="7" type="ORF">AKO1_002728</name>
</gene>
<organism evidence="7 8">
    <name type="scientific">Acrasis kona</name>
    <dbReference type="NCBI Taxonomy" id="1008807"/>
    <lineage>
        <taxon>Eukaryota</taxon>
        <taxon>Discoba</taxon>
        <taxon>Heterolobosea</taxon>
        <taxon>Tetramitia</taxon>
        <taxon>Eutetramitia</taxon>
        <taxon>Acrasidae</taxon>
        <taxon>Acrasis</taxon>
    </lineage>
</organism>
<keyword evidence="5 6" id="KW-0472">Membrane</keyword>
<keyword evidence="4 6" id="KW-1133">Transmembrane helix</keyword>
<feature type="transmembrane region" description="Helical" evidence="6">
    <location>
        <begin position="109"/>
        <end position="126"/>
    </location>
</feature>
<sequence>MFGSDCTLFFDGRVSLIGVVMVGLSYACKQYELAGYISTPMLLFTAFFSIYMFDFFWFEDHFITTFDVAYEKFGWMLTWGDTVWMPFFCNLTGYFLVEDYRYEQPKWQIALIVIIWVSGYIFARIANAQKDAFKRDPSKKTFFYGLIKQDYISADEGKKVLSSGLWSLSRHPNYFGELANSLAMCLPGGITHSIFSFGYTIFIWALLITRFERDDRKCNNKYKQAWKEYSRRTPYKIVPYLY</sequence>
<comment type="caution">
    <text evidence="7">The sequence shown here is derived from an EMBL/GenBank/DDBJ whole genome shotgun (WGS) entry which is preliminary data.</text>
</comment>
<protein>
    <submittedName>
        <fullName evidence="7">Delta-14-sterol reductase</fullName>
    </submittedName>
</protein>
<evidence type="ECO:0000256" key="5">
    <source>
        <dbReference type="ARBA" id="ARBA00023136"/>
    </source>
</evidence>
<feature type="transmembrane region" description="Helical" evidence="6">
    <location>
        <begin position="73"/>
        <end position="97"/>
    </location>
</feature>
<evidence type="ECO:0000256" key="2">
    <source>
        <dbReference type="ARBA" id="ARBA00005402"/>
    </source>
</evidence>
<dbReference type="Proteomes" id="UP001431209">
    <property type="component" value="Unassembled WGS sequence"/>
</dbReference>
<proteinExistence type="inferred from homology"/>
<name>A0AAW2YXB7_9EUKA</name>
<reference evidence="7 8" key="1">
    <citation type="submission" date="2024-03" db="EMBL/GenBank/DDBJ databases">
        <title>The Acrasis kona genome and developmental transcriptomes reveal deep origins of eukaryotic multicellular pathways.</title>
        <authorList>
            <person name="Sheikh S."/>
            <person name="Fu C.-J."/>
            <person name="Brown M.W."/>
            <person name="Baldauf S.L."/>
        </authorList>
    </citation>
    <scope>NUCLEOTIDE SEQUENCE [LARGE SCALE GENOMIC DNA]</scope>
    <source>
        <strain evidence="7 8">ATCC MYA-3509</strain>
    </source>
</reference>
<evidence type="ECO:0000313" key="7">
    <source>
        <dbReference type="EMBL" id="KAL0481289.1"/>
    </source>
</evidence>
<dbReference type="InterPro" id="IPR001171">
    <property type="entry name" value="ERG24_DHCR-like"/>
</dbReference>
<keyword evidence="8" id="KW-1185">Reference proteome</keyword>
<dbReference type="Gene3D" id="1.20.120.1630">
    <property type="match status" value="1"/>
</dbReference>
<evidence type="ECO:0000256" key="4">
    <source>
        <dbReference type="ARBA" id="ARBA00022989"/>
    </source>
</evidence>
<dbReference type="EMBL" id="JAOPGA020000746">
    <property type="protein sequence ID" value="KAL0481289.1"/>
    <property type="molecule type" value="Genomic_DNA"/>
</dbReference>
<evidence type="ECO:0000256" key="3">
    <source>
        <dbReference type="ARBA" id="ARBA00022692"/>
    </source>
</evidence>
<dbReference type="Pfam" id="PF01222">
    <property type="entry name" value="ERG4_ERG24"/>
    <property type="match status" value="1"/>
</dbReference>
<evidence type="ECO:0000256" key="1">
    <source>
        <dbReference type="ARBA" id="ARBA00004141"/>
    </source>
</evidence>
<dbReference type="GO" id="GO:0005789">
    <property type="term" value="C:endoplasmic reticulum membrane"/>
    <property type="evidence" value="ECO:0007669"/>
    <property type="project" value="TreeGrafter"/>
</dbReference>